<keyword evidence="1" id="KW-0175">Coiled coil</keyword>
<evidence type="ECO:0000256" key="2">
    <source>
        <dbReference type="SAM" id="Phobius"/>
    </source>
</evidence>
<dbReference type="GO" id="GO:0005886">
    <property type="term" value="C:plasma membrane"/>
    <property type="evidence" value="ECO:0007669"/>
    <property type="project" value="TreeGrafter"/>
</dbReference>
<dbReference type="PANTHER" id="PTHR32309">
    <property type="entry name" value="TYROSINE-PROTEIN KINASE"/>
    <property type="match status" value="1"/>
</dbReference>
<dbReference type="GO" id="GO:0004713">
    <property type="term" value="F:protein tyrosine kinase activity"/>
    <property type="evidence" value="ECO:0007669"/>
    <property type="project" value="TreeGrafter"/>
</dbReference>
<keyword evidence="2" id="KW-0472">Membrane</keyword>
<sequence>MNRRKKQHKKSASKSHKRSLTLLYFLLLNILPIALAGLYMLKAPVFESEMSVLLPGKSGSSNVKLENVGQVSSNSTSPFSQQFNPRANYKSILQSADVANKVKHQLNLATLPPAPKVKLVQQTSIIEISIRSTLADHSQELSWAYFSALQERLSELREDELDRRQASTRKALSQQLRSLNESRQMLLNFQQQAMLVDKKMMDEQMSLLAEVRAKKTNLQAQAKRMQFEVDRLSKDLGISPFLAARALNLQSDIRFNVYLEELSIVSVEYNEHRAKFGKNHPKMRSVQQRYTTARANIRKRSEEIAGDYSAEILQNTNLGSSQQLATLFAKLLQDNAELEGLNAELSQLELAQLRLEDELRLLTREASELERLQRDQQRAEAVYNSAAARLELNQTDIYASYPIVQLLAAPTAAINPISPNPLIAVLAVIVGLLLLNTGGLVIWQRQAIIRFLLKKE</sequence>
<dbReference type="Proteomes" id="UP000528457">
    <property type="component" value="Unassembled WGS sequence"/>
</dbReference>
<evidence type="ECO:0000313" key="3">
    <source>
        <dbReference type="EMBL" id="MBB6523064.1"/>
    </source>
</evidence>
<organism evidence="3 4">
    <name type="scientific">Pseudoteredinibacter isoporae</name>
    <dbReference type="NCBI Taxonomy" id="570281"/>
    <lineage>
        <taxon>Bacteria</taxon>
        <taxon>Pseudomonadati</taxon>
        <taxon>Pseudomonadota</taxon>
        <taxon>Gammaproteobacteria</taxon>
        <taxon>Cellvibrionales</taxon>
        <taxon>Cellvibrionaceae</taxon>
        <taxon>Pseudoteredinibacter</taxon>
    </lineage>
</organism>
<dbReference type="PANTHER" id="PTHR32309:SF13">
    <property type="entry name" value="FERRIC ENTEROBACTIN TRANSPORT PROTEIN FEPE"/>
    <property type="match status" value="1"/>
</dbReference>
<proteinExistence type="predicted"/>
<feature type="transmembrane region" description="Helical" evidence="2">
    <location>
        <begin position="21"/>
        <end position="41"/>
    </location>
</feature>
<evidence type="ECO:0000313" key="4">
    <source>
        <dbReference type="Proteomes" id="UP000528457"/>
    </source>
</evidence>
<dbReference type="InParanoid" id="A0A7X0JWE7"/>
<feature type="coiled-coil region" evidence="1">
    <location>
        <begin position="201"/>
        <end position="235"/>
    </location>
</feature>
<protein>
    <submittedName>
        <fullName evidence="3">Uncharacterized protein involved in exopolysaccharide biosynthesis</fullName>
    </submittedName>
</protein>
<gene>
    <name evidence="3" type="ORF">HNR48_003366</name>
</gene>
<feature type="coiled-coil region" evidence="1">
    <location>
        <begin position="331"/>
        <end position="389"/>
    </location>
</feature>
<dbReference type="RefSeq" id="WP_166843898.1">
    <property type="nucleotide sequence ID" value="NZ_JAAONY010000003.1"/>
</dbReference>
<comment type="caution">
    <text evidence="3">The sequence shown here is derived from an EMBL/GenBank/DDBJ whole genome shotgun (WGS) entry which is preliminary data.</text>
</comment>
<keyword evidence="4" id="KW-1185">Reference proteome</keyword>
<reference evidence="3 4" key="1">
    <citation type="submission" date="2020-08" db="EMBL/GenBank/DDBJ databases">
        <title>Genomic Encyclopedia of Type Strains, Phase IV (KMG-IV): sequencing the most valuable type-strain genomes for metagenomic binning, comparative biology and taxonomic classification.</title>
        <authorList>
            <person name="Goeker M."/>
        </authorList>
    </citation>
    <scope>NUCLEOTIDE SEQUENCE [LARGE SCALE GENOMIC DNA]</scope>
    <source>
        <strain evidence="3 4">DSM 22368</strain>
    </source>
</reference>
<accession>A0A7X0JWE7</accession>
<feature type="transmembrane region" description="Helical" evidence="2">
    <location>
        <begin position="422"/>
        <end position="443"/>
    </location>
</feature>
<dbReference type="EMBL" id="JACHHT010000003">
    <property type="protein sequence ID" value="MBB6523064.1"/>
    <property type="molecule type" value="Genomic_DNA"/>
</dbReference>
<dbReference type="AlphaFoldDB" id="A0A7X0JWE7"/>
<evidence type="ECO:0000256" key="1">
    <source>
        <dbReference type="SAM" id="Coils"/>
    </source>
</evidence>
<dbReference type="InterPro" id="IPR050445">
    <property type="entry name" value="Bact_polysacc_biosynth/exp"/>
</dbReference>
<keyword evidence="2" id="KW-0812">Transmembrane</keyword>
<name>A0A7X0JWE7_9GAMM</name>
<keyword evidence="2" id="KW-1133">Transmembrane helix</keyword>